<evidence type="ECO:0000256" key="1">
    <source>
        <dbReference type="SAM" id="SignalP"/>
    </source>
</evidence>
<dbReference type="Proteomes" id="UP001251528">
    <property type="component" value="Unassembled WGS sequence"/>
</dbReference>
<keyword evidence="3" id="KW-1185">Reference proteome</keyword>
<feature type="chain" id="PRO_5042553101" description="Secreted protein" evidence="1">
    <location>
        <begin position="18"/>
        <end position="142"/>
    </location>
</feature>
<reference evidence="2" key="1">
    <citation type="submission" date="2023-06" db="EMBL/GenBank/DDBJ databases">
        <title>Conoideocrella luteorostrata (Hypocreales: Clavicipitaceae), a potential biocontrol fungus for elongate hemlock scale in United States Christmas tree production areas.</title>
        <authorList>
            <person name="Barrett H."/>
            <person name="Lovett B."/>
            <person name="Macias A.M."/>
            <person name="Stajich J.E."/>
            <person name="Kasson M.T."/>
        </authorList>
    </citation>
    <scope>NUCLEOTIDE SEQUENCE</scope>
    <source>
        <strain evidence="2">ARSEF 14590</strain>
    </source>
</reference>
<name>A0AAJ0CFU5_9HYPO</name>
<evidence type="ECO:0000313" key="3">
    <source>
        <dbReference type="Proteomes" id="UP001251528"/>
    </source>
</evidence>
<accession>A0AAJ0CFU5</accession>
<evidence type="ECO:0000313" key="2">
    <source>
        <dbReference type="EMBL" id="KAK2592201.1"/>
    </source>
</evidence>
<gene>
    <name evidence="2" type="ORF">QQS21_010089</name>
</gene>
<protein>
    <recommendedName>
        <fullName evidence="4">Secreted protein</fullName>
    </recommendedName>
</protein>
<keyword evidence="1" id="KW-0732">Signal</keyword>
<organism evidence="2 3">
    <name type="scientific">Conoideocrella luteorostrata</name>
    <dbReference type="NCBI Taxonomy" id="1105319"/>
    <lineage>
        <taxon>Eukaryota</taxon>
        <taxon>Fungi</taxon>
        <taxon>Dikarya</taxon>
        <taxon>Ascomycota</taxon>
        <taxon>Pezizomycotina</taxon>
        <taxon>Sordariomycetes</taxon>
        <taxon>Hypocreomycetidae</taxon>
        <taxon>Hypocreales</taxon>
        <taxon>Clavicipitaceae</taxon>
        <taxon>Conoideocrella</taxon>
    </lineage>
</organism>
<dbReference type="EMBL" id="JASWJB010000280">
    <property type="protein sequence ID" value="KAK2592201.1"/>
    <property type="molecule type" value="Genomic_DNA"/>
</dbReference>
<comment type="caution">
    <text evidence="2">The sequence shown here is derived from an EMBL/GenBank/DDBJ whole genome shotgun (WGS) entry which is preliminary data.</text>
</comment>
<evidence type="ECO:0008006" key="4">
    <source>
        <dbReference type="Google" id="ProtNLM"/>
    </source>
</evidence>
<sequence length="142" mass="15647">MKFNVIIFASALSLTHGISQNASAPEKKLPWLEPGVFSHECGAMSSSERDCGTKTYCEMFYQPKFKTTKECFSAHNSPSAPSPLAAEKKLPWLEPGVFSHECGAMSSSERDCGTKTYCETFYQPKFGTKEDCFSAHDSPPAQ</sequence>
<dbReference type="AlphaFoldDB" id="A0AAJ0CFU5"/>
<proteinExistence type="predicted"/>
<feature type="signal peptide" evidence="1">
    <location>
        <begin position="1"/>
        <end position="17"/>
    </location>
</feature>